<protein>
    <submittedName>
        <fullName evidence="1">Uncharacterized protein</fullName>
    </submittedName>
</protein>
<keyword evidence="2" id="KW-1185">Reference proteome</keyword>
<evidence type="ECO:0000313" key="2">
    <source>
        <dbReference type="Proteomes" id="UP000078200"/>
    </source>
</evidence>
<dbReference type="EnsemblMetazoa" id="GAUT018322-RA">
    <property type="protein sequence ID" value="GAUT018322-PA"/>
    <property type="gene ID" value="GAUT018322"/>
</dbReference>
<reference evidence="1" key="1">
    <citation type="submission" date="2020-05" db="UniProtKB">
        <authorList>
            <consortium name="EnsemblMetazoa"/>
        </authorList>
    </citation>
    <scope>IDENTIFICATION</scope>
    <source>
        <strain evidence="1">TTRI</strain>
    </source>
</reference>
<accession>A0A1A9UWQ6</accession>
<dbReference type="Proteomes" id="UP000078200">
    <property type="component" value="Unassembled WGS sequence"/>
</dbReference>
<proteinExistence type="predicted"/>
<name>A0A1A9UWQ6_GLOAU</name>
<sequence>MKGKESFKKFLATPKKLNAEEKALNTISLEPAEFPIRFVNFDPQAFLRNFVEELIVPARVRDFIQFVLYKRRVIDKQSAVLQIAKGNLMRLPEPSNSGDHFLKIVSHSHMLDKTEFPNAVKDNTGNT</sequence>
<evidence type="ECO:0000313" key="1">
    <source>
        <dbReference type="EnsemblMetazoa" id="GAUT018322-PA"/>
    </source>
</evidence>
<organism evidence="1 2">
    <name type="scientific">Glossina austeni</name>
    <name type="common">Savannah tsetse fly</name>
    <dbReference type="NCBI Taxonomy" id="7395"/>
    <lineage>
        <taxon>Eukaryota</taxon>
        <taxon>Metazoa</taxon>
        <taxon>Ecdysozoa</taxon>
        <taxon>Arthropoda</taxon>
        <taxon>Hexapoda</taxon>
        <taxon>Insecta</taxon>
        <taxon>Pterygota</taxon>
        <taxon>Neoptera</taxon>
        <taxon>Endopterygota</taxon>
        <taxon>Diptera</taxon>
        <taxon>Brachycera</taxon>
        <taxon>Muscomorpha</taxon>
        <taxon>Hippoboscoidea</taxon>
        <taxon>Glossinidae</taxon>
        <taxon>Glossina</taxon>
    </lineage>
</organism>
<dbReference type="VEuPathDB" id="VectorBase:GAUT018322"/>
<dbReference type="AlphaFoldDB" id="A0A1A9UWQ6"/>